<dbReference type="PANTHER" id="PTHR31917">
    <property type="entry name" value="AGENET DOMAIN-CONTAINING PROTEIN-RELATED"/>
    <property type="match status" value="1"/>
</dbReference>
<dbReference type="InterPro" id="IPR008395">
    <property type="entry name" value="Agenet-like_dom"/>
</dbReference>
<feature type="domain" description="Agenet" evidence="1">
    <location>
        <begin position="86"/>
        <end position="140"/>
    </location>
</feature>
<proteinExistence type="predicted"/>
<feature type="domain" description="Agenet" evidence="1">
    <location>
        <begin position="201"/>
        <end position="257"/>
    </location>
</feature>
<name>A0A4Y1QME5_PRUDU</name>
<dbReference type="CDD" id="cd20406">
    <property type="entry name" value="Tudor_Agenet_AtDUF_rpt2_4"/>
    <property type="match status" value="2"/>
</dbReference>
<dbReference type="AlphaFoldDB" id="A0A4Y1QME5"/>
<dbReference type="EMBL" id="AP019297">
    <property type="protein sequence ID" value="BBG93036.1"/>
    <property type="molecule type" value="Genomic_DNA"/>
</dbReference>
<protein>
    <submittedName>
        <fullName evidence="2">Agenet domain-containing protein</fullName>
    </submittedName>
</protein>
<feature type="domain" description="Agenet" evidence="1">
    <location>
        <begin position="12"/>
        <end position="84"/>
    </location>
</feature>
<sequence length="279" mass="32298">MVLVSNFPMSQTLFNKGDQVEVTRPGHGSTGPYYPAMVLRPVFKDKAHMLVQHQTLTNPNADGSKTLIEIVELRNARLVPPRELYQFFKVGDDVDAYRDKGWSRGTVRDILENSKYLVAFQGQEFQCQQFNLRLHREWEDDSWVPHFQEEKTSPVKSRKLVLKLKCSNRTSGASFENGTVVEVSSDEEGYRTLPPRLPPVAQFKVLQKVDTLYNDGWWKGTISKVLSGSKYVVYFSSTNEELEFKHSNLRPHQDWINGRWIHGYMSHKEHFTSMLMARI</sequence>
<reference evidence="2" key="1">
    <citation type="journal article" date="2019" name="Science">
        <title>Mutation of a bHLH transcription factor allowed almond domestication.</title>
        <authorList>
            <person name="Sanchez-Perez R."/>
            <person name="Pavan S."/>
            <person name="Mazzeo R."/>
            <person name="Moldovan C."/>
            <person name="Aiese Cigliano R."/>
            <person name="Del Cueto J."/>
            <person name="Ricciardi F."/>
            <person name="Lotti C."/>
            <person name="Ricciardi L."/>
            <person name="Dicenta F."/>
            <person name="Lopez-Marques R.L."/>
            <person name="Lindberg Moller B."/>
        </authorList>
    </citation>
    <scope>NUCLEOTIDE SEQUENCE</scope>
</reference>
<gene>
    <name evidence="2" type="ORF">Prudu_000933</name>
</gene>
<dbReference type="PANTHER" id="PTHR31917:SF80">
    <property type="entry name" value="AGENET DOMAIN-CONTAINING PROTEIN-RELATED"/>
    <property type="match status" value="1"/>
</dbReference>
<evidence type="ECO:0000259" key="1">
    <source>
        <dbReference type="SMART" id="SM00743"/>
    </source>
</evidence>
<dbReference type="InterPro" id="IPR014002">
    <property type="entry name" value="Agenet_dom_plant"/>
</dbReference>
<dbReference type="SMART" id="SM00743">
    <property type="entry name" value="Agenet"/>
    <property type="match status" value="3"/>
</dbReference>
<organism evidence="2">
    <name type="scientific">Prunus dulcis</name>
    <name type="common">Almond</name>
    <name type="synonym">Amygdalus dulcis</name>
    <dbReference type="NCBI Taxonomy" id="3755"/>
    <lineage>
        <taxon>Eukaryota</taxon>
        <taxon>Viridiplantae</taxon>
        <taxon>Streptophyta</taxon>
        <taxon>Embryophyta</taxon>
        <taxon>Tracheophyta</taxon>
        <taxon>Spermatophyta</taxon>
        <taxon>Magnoliopsida</taxon>
        <taxon>eudicotyledons</taxon>
        <taxon>Gunneridae</taxon>
        <taxon>Pentapetalae</taxon>
        <taxon>rosids</taxon>
        <taxon>fabids</taxon>
        <taxon>Rosales</taxon>
        <taxon>Rosaceae</taxon>
        <taxon>Amygdaloideae</taxon>
        <taxon>Amygdaleae</taxon>
        <taxon>Prunus</taxon>
    </lineage>
</organism>
<dbReference type="Pfam" id="PF05641">
    <property type="entry name" value="Agenet"/>
    <property type="match status" value="2"/>
</dbReference>
<evidence type="ECO:0000313" key="2">
    <source>
        <dbReference type="EMBL" id="BBG93036.1"/>
    </source>
</evidence>
<accession>A0A4Y1QME5</accession>